<proteinExistence type="predicted"/>
<protein>
    <submittedName>
        <fullName evidence="1">Putative motility protein</fullName>
    </submittedName>
</protein>
<sequence>MMDINAISAASIVYHMSQVQQGVAVALLSDAMQMTELSGAQMIQSMESAMPPSDHLLDTYA</sequence>
<dbReference type="Proteomes" id="UP000196386">
    <property type="component" value="Unassembled WGS sequence"/>
</dbReference>
<dbReference type="AlphaFoldDB" id="A0A1Y4E918"/>
<comment type="caution">
    <text evidence="1">The sequence shown here is derived from an EMBL/GenBank/DDBJ whole genome shotgun (WGS) entry which is preliminary data.</text>
</comment>
<dbReference type="GeneID" id="72462550"/>
<evidence type="ECO:0000313" key="2">
    <source>
        <dbReference type="Proteomes" id="UP000196386"/>
    </source>
</evidence>
<reference evidence="2" key="1">
    <citation type="submission" date="2017-04" db="EMBL/GenBank/DDBJ databases">
        <title>Function of individual gut microbiota members based on whole genome sequencing of pure cultures obtained from chicken caecum.</title>
        <authorList>
            <person name="Medvecky M."/>
            <person name="Cejkova D."/>
            <person name="Polansky O."/>
            <person name="Karasova D."/>
            <person name="Kubasova T."/>
            <person name="Cizek A."/>
            <person name="Rychlik I."/>
        </authorList>
    </citation>
    <scope>NUCLEOTIDE SEQUENCE [LARGE SCALE GENOMIC DNA]</scope>
    <source>
        <strain evidence="2">An175</strain>
    </source>
</reference>
<dbReference type="InterPro" id="IPR025906">
    <property type="entry name" value="YjfB_motility"/>
</dbReference>
<dbReference type="Pfam" id="PF14070">
    <property type="entry name" value="YjfB_motility"/>
    <property type="match status" value="1"/>
</dbReference>
<evidence type="ECO:0000313" key="1">
    <source>
        <dbReference type="EMBL" id="OUP69496.1"/>
    </source>
</evidence>
<name>A0A1Y4E918_9FIRM</name>
<organism evidence="1 2">
    <name type="scientific">Anaerotruncus colihominis</name>
    <dbReference type="NCBI Taxonomy" id="169435"/>
    <lineage>
        <taxon>Bacteria</taxon>
        <taxon>Bacillati</taxon>
        <taxon>Bacillota</taxon>
        <taxon>Clostridia</taxon>
        <taxon>Eubacteriales</taxon>
        <taxon>Oscillospiraceae</taxon>
        <taxon>Anaerotruncus</taxon>
    </lineage>
</organism>
<gene>
    <name evidence="1" type="ORF">B5F11_09110</name>
</gene>
<dbReference type="RefSeq" id="WP_006874303.1">
    <property type="nucleotide sequence ID" value="NZ_CAJFJR010000024.1"/>
</dbReference>
<accession>A0A1Y4E918</accession>
<dbReference type="EMBL" id="NFKP01000009">
    <property type="protein sequence ID" value="OUP69496.1"/>
    <property type="molecule type" value="Genomic_DNA"/>
</dbReference>